<dbReference type="Proteomes" id="UP000644115">
    <property type="component" value="Unassembled WGS sequence"/>
</dbReference>
<evidence type="ECO:0000313" key="2">
    <source>
        <dbReference type="EMBL" id="MBC5998759.1"/>
    </source>
</evidence>
<keyword evidence="3" id="KW-1185">Reference proteome</keyword>
<dbReference type="EMBL" id="JACRWC010000033">
    <property type="protein sequence ID" value="MBC5998759.1"/>
    <property type="molecule type" value="Genomic_DNA"/>
</dbReference>
<organism evidence="2 3">
    <name type="scientific">Lentihominibacter faecis</name>
    <dbReference type="NCBI Taxonomy" id="2764712"/>
    <lineage>
        <taxon>Bacteria</taxon>
        <taxon>Bacillati</taxon>
        <taxon>Bacillota</taxon>
        <taxon>Clostridia</taxon>
        <taxon>Peptostreptococcales</taxon>
        <taxon>Anaerovoracaceae</taxon>
        <taxon>Lentihominibacter</taxon>
    </lineage>
</organism>
<protein>
    <submittedName>
        <fullName evidence="2">DUF4097 family beta strand repeat protein</fullName>
    </submittedName>
</protein>
<sequence>MGKKTKKFLIICGIVVGAGLLLTIIGAAAGGISSIDKLATRYTWIAGPAEEEQQQTLDPSQTFDAVKVTGDADLDIVKGSEDSVKLIYPKDMGSYQMEVKDGTLLVNYSYDKHTLINFSSEDSSPRLVITRKDPSSIKTVDADLSWGDVLLQNMTIDSAVLKLSDGDVDLTGSQIGTLNAELDYGDIEGDHVSCTTLSVNLKDGDCELDGTFNGDVNISSQYGDIEIFTRLAESQYTVSAGSSYGDVEVGGTTKEDGGTLTLGAGPYKMALQSDDGDVNVRFGSK</sequence>
<proteinExistence type="predicted"/>
<dbReference type="Pfam" id="PF13349">
    <property type="entry name" value="DUF4097"/>
    <property type="match status" value="1"/>
</dbReference>
<dbReference type="Gene3D" id="2.160.20.120">
    <property type="match status" value="1"/>
</dbReference>
<accession>A0A923NB12</accession>
<feature type="domain" description="DUF4097" evidence="1">
    <location>
        <begin position="135"/>
        <end position="281"/>
    </location>
</feature>
<comment type="caution">
    <text evidence="2">The sequence shown here is derived from an EMBL/GenBank/DDBJ whole genome shotgun (WGS) entry which is preliminary data.</text>
</comment>
<evidence type="ECO:0000259" key="1">
    <source>
        <dbReference type="Pfam" id="PF13349"/>
    </source>
</evidence>
<dbReference type="InterPro" id="IPR025164">
    <property type="entry name" value="Toastrack_DUF4097"/>
</dbReference>
<gene>
    <name evidence="2" type="ORF">H8876_01905</name>
</gene>
<dbReference type="RefSeq" id="WP_249286304.1">
    <property type="nucleotide sequence ID" value="NZ_JACRWC010000033.1"/>
</dbReference>
<name>A0A923NB12_9FIRM</name>
<reference evidence="2" key="1">
    <citation type="submission" date="2020-08" db="EMBL/GenBank/DDBJ databases">
        <authorList>
            <person name="Liu C."/>
            <person name="Sun Q."/>
        </authorList>
    </citation>
    <scope>NUCLEOTIDE SEQUENCE</scope>
    <source>
        <strain evidence="2">BX16</strain>
    </source>
</reference>
<evidence type="ECO:0000313" key="3">
    <source>
        <dbReference type="Proteomes" id="UP000644115"/>
    </source>
</evidence>
<dbReference type="AlphaFoldDB" id="A0A923NB12"/>